<reference evidence="2 3" key="1">
    <citation type="submission" date="2018-12" db="EMBL/GenBank/DDBJ databases">
        <title>Genome Sequence of Candidatus Viridilinea halotolerans isolated from saline sulfide-rich spring.</title>
        <authorList>
            <person name="Grouzdev D.S."/>
            <person name="Burganskaya E.I."/>
            <person name="Krutkina M.S."/>
            <person name="Sukhacheva M.V."/>
            <person name="Gorlenko V.M."/>
        </authorList>
    </citation>
    <scope>NUCLEOTIDE SEQUENCE [LARGE SCALE GENOMIC DNA]</scope>
    <source>
        <strain evidence="2">Chok-6</strain>
    </source>
</reference>
<sequence>MTKHADITIQQLTTNDQTRMAELLTLFGHAFDDVETYSGRRPSEAYMQRLLSQDHFIVLVAIRDDAVVGGIAAYELMKFEQERSEIYLYDLAVASDQRRQGVATTLIHALQQLAAQRGACVIFVQADAGDDPAIALYTKFGTPEFVYHFDLTAP</sequence>
<dbReference type="PANTHER" id="PTHR43072:SF52">
    <property type="entry name" value="GCN5-RELATED N-ACETYLTRANSFERASE"/>
    <property type="match status" value="1"/>
</dbReference>
<dbReference type="Proteomes" id="UP000280307">
    <property type="component" value="Unassembled WGS sequence"/>
</dbReference>
<evidence type="ECO:0000259" key="1">
    <source>
        <dbReference type="PROSITE" id="PS51186"/>
    </source>
</evidence>
<dbReference type="PANTHER" id="PTHR43072">
    <property type="entry name" value="N-ACETYLTRANSFERASE"/>
    <property type="match status" value="1"/>
</dbReference>
<dbReference type="PROSITE" id="PS51186">
    <property type="entry name" value="GNAT"/>
    <property type="match status" value="1"/>
</dbReference>
<dbReference type="EMBL" id="RSAS01000813">
    <property type="protein sequence ID" value="RRR67037.1"/>
    <property type="molecule type" value="Genomic_DNA"/>
</dbReference>
<dbReference type="Gene3D" id="3.40.630.30">
    <property type="match status" value="1"/>
</dbReference>
<dbReference type="InterPro" id="IPR016181">
    <property type="entry name" value="Acyl_CoA_acyltransferase"/>
</dbReference>
<comment type="caution">
    <text evidence="2">The sequence shown here is derived from an EMBL/GenBank/DDBJ whole genome shotgun (WGS) entry which is preliminary data.</text>
</comment>
<dbReference type="NCBIfam" id="NF033083">
    <property type="entry name" value="AAC_3_I"/>
    <property type="match status" value="1"/>
</dbReference>
<proteinExistence type="predicted"/>
<dbReference type="Pfam" id="PF00583">
    <property type="entry name" value="Acetyltransf_1"/>
    <property type="match status" value="1"/>
</dbReference>
<feature type="domain" description="N-acetyltransferase" evidence="1">
    <location>
        <begin position="7"/>
        <end position="154"/>
    </location>
</feature>
<dbReference type="InterPro" id="IPR000182">
    <property type="entry name" value="GNAT_dom"/>
</dbReference>
<name>A0A426TSJ0_9CHLR</name>
<evidence type="ECO:0000313" key="2">
    <source>
        <dbReference type="EMBL" id="RRR67037.1"/>
    </source>
</evidence>
<gene>
    <name evidence="2" type="primary">aac(3)-I</name>
    <name evidence="2" type="ORF">EI684_19680</name>
</gene>
<dbReference type="SUPFAM" id="SSF55729">
    <property type="entry name" value="Acyl-CoA N-acyltransferases (Nat)"/>
    <property type="match status" value="1"/>
</dbReference>
<dbReference type="CDD" id="cd04301">
    <property type="entry name" value="NAT_SF"/>
    <property type="match status" value="1"/>
</dbReference>
<evidence type="ECO:0000313" key="3">
    <source>
        <dbReference type="Proteomes" id="UP000280307"/>
    </source>
</evidence>
<dbReference type="GO" id="GO:0016747">
    <property type="term" value="F:acyltransferase activity, transferring groups other than amino-acyl groups"/>
    <property type="evidence" value="ECO:0007669"/>
    <property type="project" value="InterPro"/>
</dbReference>
<keyword evidence="2" id="KW-0808">Transferase</keyword>
<dbReference type="AlphaFoldDB" id="A0A426TSJ0"/>
<accession>A0A426TSJ0</accession>
<organism evidence="2 3">
    <name type="scientific">Candidatus Viridilinea halotolerans</name>
    <dbReference type="NCBI Taxonomy" id="2491704"/>
    <lineage>
        <taxon>Bacteria</taxon>
        <taxon>Bacillati</taxon>
        <taxon>Chloroflexota</taxon>
        <taxon>Chloroflexia</taxon>
        <taxon>Chloroflexales</taxon>
        <taxon>Chloroflexineae</taxon>
        <taxon>Oscillochloridaceae</taxon>
        <taxon>Candidatus Viridilinea</taxon>
    </lineage>
</organism>
<protein>
    <submittedName>
        <fullName evidence="2">AAC(3)-I family aminoglycoside N-acetyltransferase</fullName>
    </submittedName>
</protein>